<dbReference type="VEuPathDB" id="TriTrypDB:LmxM.30.0130"/>
<feature type="region of interest" description="Disordered" evidence="3">
    <location>
        <begin position="43"/>
        <end position="66"/>
    </location>
</feature>
<feature type="compositionally biased region" description="Low complexity" evidence="3">
    <location>
        <begin position="227"/>
        <end position="242"/>
    </location>
</feature>
<sequence>MSKAAVRIKRFDEVDSDSDFEFRDESLSVKAMPTVSFKTATATNDSDSISFQSDHDHSQHLENVAAPATIRQEELPIPTVHPTKSLASALKQASSVAAAKRTPPASPTPVSVLNAKPGATEQPPLQQHSSAPPASVPEHKRSAAAPAAALAVPAASTPIERPSYASLPSQPTPLAKPTEDSVPSPSVIPFCVTAHASPVDPARSHDDDNEDQASDEFVQHVLPLPPRQAAARQPPPTSSTSQVWANGTNGIADASRLRPCAADNATEELLVRAQLRLEERRRMGMASQRGSRQLSPWRSAAPSLVNTLFHERLPQPSVNHISPTRSVDLRIRRLQQENARLQDEVAFLGRENQKLRGVQRSADASEAVRLQLTVDMLRKELESKQLGFQRTLDAAFAELKEAQRQIEEAAEQCEGYQSAADQYKQLYSDKQKEMEKVKTQLQSLLYDVNAMEQHQRSMESECANKVASEREKAERAVALAEEVKRQRDHLQFLNTQLRNEVSAAVEAKRQAVDQATGTKETARRDRADHEQRIQQLNEDVAQLRKALADKGRAHEVQLREAQQAQAVLQDRLKDQAEDQQREAERNRRTLEATKEDHKRALQQERMRRVEVEERLRRMEEEGRSTQSRYTASLSAEAESRVRKLRDEMQAERLAREAAEHEAARLATEVEQLRDSVTYYQQESQRMSTNLAQSEQLREKTEQQCASLTHTLEDMMAQEEAHAREIEQLQEAIRTGAQWGSGVAAGRGPDTDGIVSDLQQLSDENERLTRECTRLADERNTLIDENGRIAEELLKWKHEMRQYVASHLRTTSSQRGPLNSVPAS</sequence>
<dbReference type="RefSeq" id="XP_003877532.1">
    <property type="nucleotide sequence ID" value="XM_003877483.1"/>
</dbReference>
<feature type="region of interest" description="Disordered" evidence="3">
    <location>
        <begin position="508"/>
        <end position="529"/>
    </location>
</feature>
<feature type="coiled-coil region" evidence="2">
    <location>
        <begin position="324"/>
        <end position="358"/>
    </location>
</feature>
<dbReference type="AlphaFoldDB" id="E9B1G1"/>
<keyword evidence="5" id="KW-1185">Reference proteome</keyword>
<evidence type="ECO:0000256" key="2">
    <source>
        <dbReference type="SAM" id="Coils"/>
    </source>
</evidence>
<feature type="compositionally biased region" description="Low complexity" evidence="3">
    <location>
        <begin position="91"/>
        <end position="100"/>
    </location>
</feature>
<dbReference type="EMBL" id="FR799583">
    <property type="protein sequence ID" value="CBZ29067.1"/>
    <property type="molecule type" value="Genomic_DNA"/>
</dbReference>
<feature type="region of interest" description="Disordered" evidence="3">
    <location>
        <begin position="91"/>
        <end position="149"/>
    </location>
</feature>
<evidence type="ECO:0000313" key="5">
    <source>
        <dbReference type="Proteomes" id="UP000007259"/>
    </source>
</evidence>
<keyword evidence="1 2" id="KW-0175">Coiled coil</keyword>
<gene>
    <name evidence="4" type="ORF">LMXM_30_0130</name>
</gene>
<name>E9B1G1_LEIMU</name>
<accession>E9B1G1</accession>
<feature type="region of interest" description="Disordered" evidence="3">
    <location>
        <begin position="227"/>
        <end position="246"/>
    </location>
</feature>
<dbReference type="KEGG" id="lmi:LMXM_30_0130"/>
<protein>
    <submittedName>
        <fullName evidence="4">Uncharacterized protein</fullName>
    </submittedName>
</protein>
<dbReference type="Proteomes" id="UP000007259">
    <property type="component" value="Chromosome 30"/>
</dbReference>
<feature type="compositionally biased region" description="Polar residues" evidence="3">
    <location>
        <begin position="43"/>
        <end position="52"/>
    </location>
</feature>
<dbReference type="OrthoDB" id="264679at2759"/>
<organism evidence="4 5">
    <name type="scientific">Leishmania mexicana (strain MHOM/GT/2001/U1103)</name>
    <dbReference type="NCBI Taxonomy" id="929439"/>
    <lineage>
        <taxon>Eukaryota</taxon>
        <taxon>Discoba</taxon>
        <taxon>Euglenozoa</taxon>
        <taxon>Kinetoplastea</taxon>
        <taxon>Metakinetoplastina</taxon>
        <taxon>Trypanosomatida</taxon>
        <taxon>Trypanosomatidae</taxon>
        <taxon>Leishmaniinae</taxon>
        <taxon>Leishmania</taxon>
    </lineage>
</organism>
<evidence type="ECO:0000256" key="3">
    <source>
        <dbReference type="SAM" id="MobiDB-lite"/>
    </source>
</evidence>
<evidence type="ECO:0000256" key="1">
    <source>
        <dbReference type="ARBA" id="ARBA00023054"/>
    </source>
</evidence>
<evidence type="ECO:0000313" key="4">
    <source>
        <dbReference type="EMBL" id="CBZ29067.1"/>
    </source>
</evidence>
<feature type="region of interest" description="Disordered" evidence="3">
    <location>
        <begin position="161"/>
        <end position="188"/>
    </location>
</feature>
<feature type="compositionally biased region" description="Basic and acidic residues" evidence="3">
    <location>
        <begin position="520"/>
        <end position="529"/>
    </location>
</feature>
<feature type="compositionally biased region" description="Polar residues" evidence="3">
    <location>
        <begin position="123"/>
        <end position="132"/>
    </location>
</feature>
<feature type="region of interest" description="Disordered" evidence="3">
    <location>
        <begin position="571"/>
        <end position="603"/>
    </location>
</feature>
<dbReference type="GeneID" id="13451745"/>
<dbReference type="PhylomeDB" id="E9B1G1"/>
<reference evidence="4 5" key="1">
    <citation type="journal article" date="2011" name="Genome Res.">
        <title>Chromosome and gene copy number variation allow major structural change between species and strains of Leishmania.</title>
        <authorList>
            <person name="Rogers M.B."/>
            <person name="Hilley J.D."/>
            <person name="Dickens N.J."/>
            <person name="Wilkes J."/>
            <person name="Bates P.A."/>
            <person name="Depledge D.P."/>
            <person name="Harris D."/>
            <person name="Her Y."/>
            <person name="Herzyk P."/>
            <person name="Imamura H."/>
            <person name="Otto T.D."/>
            <person name="Sanders M."/>
            <person name="Seeger K."/>
            <person name="Dujardin J.C."/>
            <person name="Berriman M."/>
            <person name="Smith D.F."/>
            <person name="Hertz-Fowler C."/>
            <person name="Mottram J.C."/>
        </authorList>
    </citation>
    <scope>NUCLEOTIDE SEQUENCE [LARGE SCALE GENOMIC DNA]</scope>
    <source>
        <strain evidence="4 5">MHOM/GT/2001/U1103</strain>
    </source>
</reference>
<proteinExistence type="predicted"/>
<dbReference type="PANTHER" id="PTHR45721">
    <property type="entry name" value="LAMIN DM0-RELATED"/>
    <property type="match status" value="1"/>
</dbReference>
<dbReference type="OMA" id="YDVNAME"/>
<dbReference type="PANTHER" id="PTHR45721:SF11">
    <property type="entry name" value="LAMIN DM0-RELATED"/>
    <property type="match status" value="1"/>
</dbReference>